<dbReference type="PROSITE" id="PS50262">
    <property type="entry name" value="G_PROTEIN_RECEP_F1_2"/>
    <property type="match status" value="1"/>
</dbReference>
<dbReference type="GO" id="GO:0004930">
    <property type="term" value="F:G protein-coupled receptor activity"/>
    <property type="evidence" value="ECO:0007669"/>
    <property type="project" value="UniProtKB-KW"/>
</dbReference>
<organism evidence="12 13">
    <name type="scientific">Sus scrofa</name>
    <name type="common">Pig</name>
    <dbReference type="NCBI Taxonomy" id="9823"/>
    <lineage>
        <taxon>Eukaryota</taxon>
        <taxon>Metazoa</taxon>
        <taxon>Chordata</taxon>
        <taxon>Craniata</taxon>
        <taxon>Vertebrata</taxon>
        <taxon>Euteleostomi</taxon>
        <taxon>Mammalia</taxon>
        <taxon>Eutheria</taxon>
        <taxon>Laurasiatheria</taxon>
        <taxon>Artiodactyla</taxon>
        <taxon>Suina</taxon>
        <taxon>Suidae</taxon>
        <taxon>Sus</taxon>
    </lineage>
</organism>
<evidence type="ECO:0000313" key="13">
    <source>
        <dbReference type="Proteomes" id="UP000694727"/>
    </source>
</evidence>
<keyword evidence="2" id="KW-1003">Cell membrane</keyword>
<name>A0A8D0QNZ6_PIG</name>
<dbReference type="GO" id="GO:0005886">
    <property type="term" value="C:plasma membrane"/>
    <property type="evidence" value="ECO:0007669"/>
    <property type="project" value="UniProtKB-SubCell"/>
</dbReference>
<dbReference type="Pfam" id="PF00001">
    <property type="entry name" value="7tm_1"/>
    <property type="match status" value="1"/>
</dbReference>
<keyword evidence="8" id="KW-0807">Transducer</keyword>
<keyword evidence="5" id="KW-0297">G-protein coupled receptor</keyword>
<dbReference type="Gene3D" id="1.20.1070.10">
    <property type="entry name" value="Rhodopsin 7-helix transmembrane proteins"/>
    <property type="match status" value="1"/>
</dbReference>
<dbReference type="PRINTS" id="PR00237">
    <property type="entry name" value="GPCRRHODOPSN"/>
</dbReference>
<evidence type="ECO:0000256" key="7">
    <source>
        <dbReference type="ARBA" id="ARBA00023170"/>
    </source>
</evidence>
<sequence>MGSRPTPPHPASLLPTASARALALTASPLGCHTSRACSQHRLFRGVGTRQPTAGRVLTCPQIWGCCFSPRGAGGLAGSERSERTVGSFLYSGPPANARSRTRSPAMCQDPSSSARLGGSTGHARANATDPGCWCPGSRNPWGPHRSTCEAAEAVGGSRRRQVSGHQAWGARGQGSGRFRWMKRETGMRPAGRRPPRWQKGCRSQRGYPGALHGPFPPWPHHCRDSRRGTGRELCRRRPVWGASGPGGSVSLTCFQSRRWRWPGTGLPQEQRRAGRWGRPGHGGWGGGGLPPGSPLLSPQPAMWSCGPLNGSGGEDQLLCQHAQRALPALSLLYLLVGVPLGLGYNALLLLVNLHDPAGMTMPDVYFANMAVAGLVLGALAPAHLLGPGASGWAVWDLGSEVRVTLLVLFNVSALVALYSTALLGLDCYIERALPRSYMSSVYNTRHVCGFVWGGALLASFSSLLSYICSHVAARVAECSRMQDAQAADAILVLIGYLVPALAALYALVLIARVRKQATPLDQDAGGLDPAAHRLLVATVCTQFGLWTPHYLTLLGRTVLAARGKPVDGQHLGVLLLARDLSRLLAFCSSSTLPLLYRYINRSFPGKLQRLLKKMHRGHRSCSLDQAGAPPVTA</sequence>
<accession>A0A8D0QNZ6</accession>
<feature type="transmembrane region" description="Helical" evidence="10">
    <location>
        <begin position="405"/>
        <end position="429"/>
    </location>
</feature>
<dbReference type="SUPFAM" id="SSF81321">
    <property type="entry name" value="Family A G protein-coupled receptor-like"/>
    <property type="match status" value="1"/>
</dbReference>
<protein>
    <recommendedName>
        <fullName evidence="11">G-protein coupled receptors family 1 profile domain-containing protein</fullName>
    </recommendedName>
</protein>
<evidence type="ECO:0000313" key="12">
    <source>
        <dbReference type="Ensembl" id="ENSSSCP00025000746.1"/>
    </source>
</evidence>
<evidence type="ECO:0000256" key="6">
    <source>
        <dbReference type="ARBA" id="ARBA00023136"/>
    </source>
</evidence>
<evidence type="ECO:0000256" key="2">
    <source>
        <dbReference type="ARBA" id="ARBA00022475"/>
    </source>
</evidence>
<evidence type="ECO:0000256" key="9">
    <source>
        <dbReference type="SAM" id="MobiDB-lite"/>
    </source>
</evidence>
<evidence type="ECO:0000256" key="10">
    <source>
        <dbReference type="SAM" id="Phobius"/>
    </source>
</evidence>
<dbReference type="InterPro" id="IPR047143">
    <property type="entry name" value="GPER1-like"/>
</dbReference>
<dbReference type="PANTHER" id="PTHR24226:SF3">
    <property type="entry name" value="G-PROTEIN COUPLED RECEPTOR 146-RELATED"/>
    <property type="match status" value="1"/>
</dbReference>
<dbReference type="PANTHER" id="PTHR24226">
    <property type="entry name" value="G-PROTEIN COUPLED RECEPTOR 182 AND ESTROGEN RECEPTOR 1"/>
    <property type="match status" value="1"/>
</dbReference>
<feature type="transmembrane region" description="Helical" evidence="10">
    <location>
        <begin position="365"/>
        <end position="385"/>
    </location>
</feature>
<feature type="transmembrane region" description="Helical" evidence="10">
    <location>
        <begin position="450"/>
        <end position="473"/>
    </location>
</feature>
<evidence type="ECO:0000256" key="4">
    <source>
        <dbReference type="ARBA" id="ARBA00022989"/>
    </source>
</evidence>
<feature type="region of interest" description="Disordered" evidence="9">
    <location>
        <begin position="86"/>
        <end position="129"/>
    </location>
</feature>
<feature type="domain" description="G-protein coupled receptors family 1 profile" evidence="11">
    <location>
        <begin position="344"/>
        <end position="596"/>
    </location>
</feature>
<dbReference type="Proteomes" id="UP000694727">
    <property type="component" value="Unplaced"/>
</dbReference>
<dbReference type="Ensembl" id="ENSSSCT00025002228.1">
    <property type="protein sequence ID" value="ENSSSCP00025000746.1"/>
    <property type="gene ID" value="ENSSSCG00025001760.1"/>
</dbReference>
<proteinExistence type="predicted"/>
<dbReference type="AlphaFoldDB" id="A0A8D0QNZ6"/>
<comment type="subcellular location">
    <subcellularLocation>
        <location evidence="1">Cell membrane</location>
        <topology evidence="1">Multi-pass membrane protein</topology>
    </subcellularLocation>
</comment>
<evidence type="ECO:0000256" key="3">
    <source>
        <dbReference type="ARBA" id="ARBA00022692"/>
    </source>
</evidence>
<evidence type="ECO:0000256" key="1">
    <source>
        <dbReference type="ARBA" id="ARBA00004651"/>
    </source>
</evidence>
<feature type="transmembrane region" description="Helical" evidence="10">
    <location>
        <begin position="493"/>
        <end position="513"/>
    </location>
</feature>
<keyword evidence="6 10" id="KW-0472">Membrane</keyword>
<evidence type="ECO:0000259" key="11">
    <source>
        <dbReference type="PROSITE" id="PS50262"/>
    </source>
</evidence>
<dbReference type="InterPro" id="IPR000276">
    <property type="entry name" value="GPCR_Rhodpsn"/>
</dbReference>
<feature type="transmembrane region" description="Helical" evidence="10">
    <location>
        <begin position="331"/>
        <end position="353"/>
    </location>
</feature>
<evidence type="ECO:0000256" key="8">
    <source>
        <dbReference type="ARBA" id="ARBA00023224"/>
    </source>
</evidence>
<evidence type="ECO:0000256" key="5">
    <source>
        <dbReference type="ARBA" id="ARBA00023040"/>
    </source>
</evidence>
<reference evidence="12" key="1">
    <citation type="submission" date="2025-08" db="UniProtKB">
        <authorList>
            <consortium name="Ensembl"/>
        </authorList>
    </citation>
    <scope>IDENTIFICATION</scope>
</reference>
<keyword evidence="7" id="KW-0675">Receptor</keyword>
<dbReference type="InterPro" id="IPR017452">
    <property type="entry name" value="GPCR_Rhodpsn_7TM"/>
</dbReference>
<keyword evidence="4 10" id="KW-1133">Transmembrane helix</keyword>
<keyword evidence="3 10" id="KW-0812">Transmembrane</keyword>